<evidence type="ECO:0000259" key="3">
    <source>
        <dbReference type="PROSITE" id="PS50103"/>
    </source>
</evidence>
<accession>A0ABP0G057</accession>
<evidence type="ECO:0000313" key="5">
    <source>
        <dbReference type="Proteomes" id="UP001642483"/>
    </source>
</evidence>
<dbReference type="EMBL" id="CAWYQH010000097">
    <property type="protein sequence ID" value="CAK8683565.1"/>
    <property type="molecule type" value="Genomic_DNA"/>
</dbReference>
<keyword evidence="1" id="KW-0863">Zinc-finger</keyword>
<feature type="zinc finger region" description="C3H1-type" evidence="1">
    <location>
        <begin position="523"/>
        <end position="551"/>
    </location>
</feature>
<protein>
    <recommendedName>
        <fullName evidence="3">C3H1-type domain-containing protein</fullName>
    </recommendedName>
</protein>
<evidence type="ECO:0000313" key="4">
    <source>
        <dbReference type="EMBL" id="CAK8683565.1"/>
    </source>
</evidence>
<proteinExistence type="predicted"/>
<dbReference type="PROSITE" id="PS50103">
    <property type="entry name" value="ZF_C3H1"/>
    <property type="match status" value="1"/>
</dbReference>
<reference evidence="4 5" key="1">
    <citation type="submission" date="2024-02" db="EMBL/GenBank/DDBJ databases">
        <authorList>
            <person name="Daric V."/>
            <person name="Darras S."/>
        </authorList>
    </citation>
    <scope>NUCLEOTIDE SEQUENCE [LARGE SCALE GENOMIC DNA]</scope>
</reference>
<feature type="domain" description="C3H1-type" evidence="3">
    <location>
        <begin position="523"/>
        <end position="551"/>
    </location>
</feature>
<evidence type="ECO:0000256" key="1">
    <source>
        <dbReference type="PROSITE-ProRule" id="PRU00723"/>
    </source>
</evidence>
<name>A0ABP0G057_CLALP</name>
<sequence>MDFMAPEVLSKINILNEKQHGVSRGVPSTEEGLLDVFSDTYLLITPTAINRTKAHSDITNGKMVSMSADEFLKAFQNLLGGSRCKNCMKRQESRARTKDVGVNTEFDRECDIKFSAAGDVIHNGPGLLNKQSGTAVSNNTKTVCGNLQNVNSGPQSDAKTDLLSYGGDSAEKSALKLFLETIKQEVNLNSDNIDSSDEADKNDMETVEVLPASQTRENGVNYGEKANRESGEAGLKGNMCSTNDREDDLREALRSMPERIRCLQLKEYRPLWRNVIRMKHPTIETVRYLYGYMSLLHHLIDVSKGWQQAVLPMVFRYIWHVKKIMQEFCRNPDDPRTVMDTDSSILQHVRDVGEWDFKYAWNRCLYTKKKQRNTSTNRDAADDLVSDSSSTSCTKPYVEQALSHHQRDCRIDYSDSSRIRKGKAADGTYPLAGDRTSRPAGKSLIQNCEVDRIQLRSFDQSTKPAPNNNYRSHKKSSPNTQYVEVSTPKRQRVELYSPPRDLRSRYTANHTEQKPVEPRQQNIPRHRVCRYFNIKGCKKSKEQCDFYHVCNRCFSPAHGSLYCEKLPENTE</sequence>
<keyword evidence="1" id="KW-0479">Metal-binding</keyword>
<dbReference type="Proteomes" id="UP001642483">
    <property type="component" value="Unassembled WGS sequence"/>
</dbReference>
<keyword evidence="1" id="KW-0862">Zinc</keyword>
<feature type="region of interest" description="Disordered" evidence="2">
    <location>
        <begin position="457"/>
        <end position="498"/>
    </location>
</feature>
<evidence type="ECO:0000256" key="2">
    <source>
        <dbReference type="SAM" id="MobiDB-lite"/>
    </source>
</evidence>
<dbReference type="InterPro" id="IPR000571">
    <property type="entry name" value="Znf_CCCH"/>
</dbReference>
<gene>
    <name evidence="4" type="ORF">CVLEPA_LOCUS14626</name>
</gene>
<comment type="caution">
    <text evidence="4">The sequence shown here is derived from an EMBL/GenBank/DDBJ whole genome shotgun (WGS) entry which is preliminary data.</text>
</comment>
<feature type="compositionally biased region" description="Polar residues" evidence="2">
    <location>
        <begin position="457"/>
        <end position="470"/>
    </location>
</feature>
<organism evidence="4 5">
    <name type="scientific">Clavelina lepadiformis</name>
    <name type="common">Light-bulb sea squirt</name>
    <name type="synonym">Ascidia lepadiformis</name>
    <dbReference type="NCBI Taxonomy" id="159417"/>
    <lineage>
        <taxon>Eukaryota</taxon>
        <taxon>Metazoa</taxon>
        <taxon>Chordata</taxon>
        <taxon>Tunicata</taxon>
        <taxon>Ascidiacea</taxon>
        <taxon>Aplousobranchia</taxon>
        <taxon>Clavelinidae</taxon>
        <taxon>Clavelina</taxon>
    </lineage>
</organism>
<keyword evidence="5" id="KW-1185">Reference proteome</keyword>